<feature type="transmembrane region" description="Helical" evidence="1">
    <location>
        <begin position="407"/>
        <end position="425"/>
    </location>
</feature>
<organism evidence="4 5">
    <name type="scientific">Porphyromonas circumdentaria</name>
    <dbReference type="NCBI Taxonomy" id="29524"/>
    <lineage>
        <taxon>Bacteria</taxon>
        <taxon>Pseudomonadati</taxon>
        <taxon>Bacteroidota</taxon>
        <taxon>Bacteroidia</taxon>
        <taxon>Bacteroidales</taxon>
        <taxon>Porphyromonadaceae</taxon>
        <taxon>Porphyromonas</taxon>
    </lineage>
</organism>
<dbReference type="RefSeq" id="WP_078736703.1">
    <property type="nucleotide sequence ID" value="NZ_FUXE01000006.1"/>
</dbReference>
<dbReference type="AlphaFoldDB" id="A0A1T4MFY8"/>
<keyword evidence="1" id="KW-0812">Transmembrane</keyword>
<evidence type="ECO:0000313" key="4">
    <source>
        <dbReference type="EMBL" id="SJZ65833.1"/>
    </source>
</evidence>
<name>A0A1T4MFY8_9PORP</name>
<sequence length="435" mass="49774">MRIDILLKKEGILHLLSFGVFLSLLFPFRVAAQKIVPDSSSKSSLERDAPLISFIFNTPVEREVYSIYGHLGVRVQGKDGADFTYNYGVFDFDAPNFTINFITGCMDDFRLDKVPSHLYMRGYIYDADLYELELNLLPEEAKKMEAYLEDNLQPEKAFYRYNFLFDNCSTRPYDVVKEILSGRIELDANAPMLSRREMLDHCNTKRAWYKLGTDLSLGSQTDKTVSPEEQVFLPVYLIDIMRGAQIVSAEGEKRPLVKEEHFYPQQPFPYADPYFNAAPVAPTPMWLSPTFVFAFIASLILLFLLLIRKRNNLYWHSSRTLLIILFLIQGIAGSVIFFLTFFSLHPLVSPNWNLLFLNPLHLLVGVPSLLFLSKTKLLEYVMGLNIVGQISYILLLGIIGIQTSHPALIILAATSLLLSFTIIQCKTQRTYEQKK</sequence>
<keyword evidence="5" id="KW-1185">Reference proteome</keyword>
<reference evidence="5" key="1">
    <citation type="submission" date="2017-02" db="EMBL/GenBank/DDBJ databases">
        <authorList>
            <person name="Varghese N."/>
            <person name="Submissions S."/>
        </authorList>
    </citation>
    <scope>NUCLEOTIDE SEQUENCE [LARGE SCALE GENOMIC DNA]</scope>
    <source>
        <strain evidence="5">ATCC 51356</strain>
    </source>
</reference>
<gene>
    <name evidence="4" type="ORF">SAMN02745171_00758</name>
</gene>
<keyword evidence="1" id="KW-0472">Membrane</keyword>
<feature type="transmembrane region" description="Helical" evidence="1">
    <location>
        <begin position="354"/>
        <end position="373"/>
    </location>
</feature>
<keyword evidence="1" id="KW-1133">Transmembrane helix</keyword>
<feature type="domain" description="Lnb N-terminal periplasmic" evidence="2">
    <location>
        <begin position="61"/>
        <end position="196"/>
    </location>
</feature>
<dbReference type="InterPro" id="IPR057436">
    <property type="entry name" value="5TMH_Lnb"/>
</dbReference>
<feature type="transmembrane region" description="Helical" evidence="1">
    <location>
        <begin position="286"/>
        <end position="307"/>
    </location>
</feature>
<accession>A0A1T4MFY8</accession>
<dbReference type="Proteomes" id="UP000190121">
    <property type="component" value="Unassembled WGS sequence"/>
</dbReference>
<dbReference type="Pfam" id="PF25221">
    <property type="entry name" value="5TMH_Lnb"/>
    <property type="match status" value="1"/>
</dbReference>
<dbReference type="Pfam" id="PF13387">
    <property type="entry name" value="Lnb_N"/>
    <property type="match status" value="1"/>
</dbReference>
<proteinExistence type="predicted"/>
<dbReference type="STRING" id="29524.SAMN02745171_00758"/>
<dbReference type="OrthoDB" id="319167at2"/>
<evidence type="ECO:0000259" key="2">
    <source>
        <dbReference type="Pfam" id="PF13387"/>
    </source>
</evidence>
<evidence type="ECO:0000259" key="3">
    <source>
        <dbReference type="Pfam" id="PF25221"/>
    </source>
</evidence>
<feature type="transmembrane region" description="Helical" evidence="1">
    <location>
        <begin position="319"/>
        <end position="342"/>
    </location>
</feature>
<protein>
    <submittedName>
        <fullName evidence="4">Uncharacterized protein</fullName>
    </submittedName>
</protein>
<dbReference type="InterPro" id="IPR025178">
    <property type="entry name" value="Lnb_N"/>
</dbReference>
<dbReference type="EMBL" id="FUXE01000006">
    <property type="protein sequence ID" value="SJZ65833.1"/>
    <property type="molecule type" value="Genomic_DNA"/>
</dbReference>
<feature type="domain" description="Lnb-like transmembrane" evidence="3">
    <location>
        <begin position="285"/>
        <end position="425"/>
    </location>
</feature>
<feature type="transmembrane region" description="Helical" evidence="1">
    <location>
        <begin position="380"/>
        <end position="401"/>
    </location>
</feature>
<evidence type="ECO:0000313" key="5">
    <source>
        <dbReference type="Proteomes" id="UP000190121"/>
    </source>
</evidence>
<evidence type="ECO:0000256" key="1">
    <source>
        <dbReference type="SAM" id="Phobius"/>
    </source>
</evidence>